<evidence type="ECO:0000256" key="4">
    <source>
        <dbReference type="ARBA" id="ARBA00022692"/>
    </source>
</evidence>
<dbReference type="PROSITE" id="PS50885">
    <property type="entry name" value="HAMP"/>
    <property type="match status" value="1"/>
</dbReference>
<comment type="similarity">
    <text evidence="8">Belongs to the methyl-accepting chemotaxis (MCP) protein family.</text>
</comment>
<dbReference type="Gene3D" id="1.10.287.950">
    <property type="entry name" value="Methyl-accepting chemotaxis protein"/>
    <property type="match status" value="1"/>
</dbReference>
<dbReference type="InterPro" id="IPR033479">
    <property type="entry name" value="dCache_1"/>
</dbReference>
<proteinExistence type="inferred from homology"/>
<dbReference type="Gene3D" id="1.10.8.500">
    <property type="entry name" value="HAMP domain in histidine kinase"/>
    <property type="match status" value="1"/>
</dbReference>
<evidence type="ECO:0000256" key="2">
    <source>
        <dbReference type="ARBA" id="ARBA00022475"/>
    </source>
</evidence>
<dbReference type="Pfam" id="PF02743">
    <property type="entry name" value="dCache_1"/>
    <property type="match status" value="1"/>
</dbReference>
<evidence type="ECO:0000256" key="1">
    <source>
        <dbReference type="ARBA" id="ARBA00004651"/>
    </source>
</evidence>
<keyword evidence="5 10" id="KW-1133">Transmembrane helix</keyword>
<evidence type="ECO:0000259" key="12">
    <source>
        <dbReference type="PROSITE" id="PS50885"/>
    </source>
</evidence>
<reference evidence="13 14" key="1">
    <citation type="submission" date="2014-01" db="EMBL/GenBank/DDBJ databases">
        <title>Plasmidome dynamics in the species complex Clostridium novyi sensu lato converts strains of independent lineages into distinctly different pathogens.</title>
        <authorList>
            <person name="Skarin H."/>
            <person name="Segerman B."/>
        </authorList>
    </citation>
    <scope>NUCLEOTIDE SEQUENCE [LARGE SCALE GENOMIC DNA]</scope>
    <source>
        <strain evidence="13 14">DC5</strain>
    </source>
</reference>
<comment type="caution">
    <text evidence="13">The sequence shown here is derived from an EMBL/GenBank/DDBJ whole genome shotgun (WGS) entry which is preliminary data.</text>
</comment>
<keyword evidence="4 10" id="KW-0812">Transmembrane</keyword>
<evidence type="ECO:0000256" key="6">
    <source>
        <dbReference type="ARBA" id="ARBA00023136"/>
    </source>
</evidence>
<dbReference type="PANTHER" id="PTHR32089">
    <property type="entry name" value="METHYL-ACCEPTING CHEMOTAXIS PROTEIN MCPB"/>
    <property type="match status" value="1"/>
</dbReference>
<feature type="domain" description="Methyl-accepting transducer" evidence="11">
    <location>
        <begin position="409"/>
        <end position="666"/>
    </location>
</feature>
<keyword evidence="6 10" id="KW-0472">Membrane</keyword>
<dbReference type="PANTHER" id="PTHR32089:SF112">
    <property type="entry name" value="LYSOZYME-LIKE PROTEIN-RELATED"/>
    <property type="match status" value="1"/>
</dbReference>
<evidence type="ECO:0000259" key="11">
    <source>
        <dbReference type="PROSITE" id="PS50111"/>
    </source>
</evidence>
<name>A0A0A0IBZ1_CLOBO</name>
<dbReference type="Gene3D" id="3.30.450.20">
    <property type="entry name" value="PAS domain"/>
    <property type="match status" value="2"/>
</dbReference>
<feature type="transmembrane region" description="Helical" evidence="10">
    <location>
        <begin position="314"/>
        <end position="333"/>
    </location>
</feature>
<dbReference type="RefSeq" id="WP_039259798.1">
    <property type="nucleotide sequence ID" value="NZ_JDRY01000058.1"/>
</dbReference>
<dbReference type="Proteomes" id="UP000030014">
    <property type="component" value="Unassembled WGS sequence"/>
</dbReference>
<feature type="transmembrane region" description="Helical" evidence="10">
    <location>
        <begin position="15"/>
        <end position="35"/>
    </location>
</feature>
<comment type="subcellular location">
    <subcellularLocation>
        <location evidence="1">Cell membrane</location>
        <topology evidence="1">Multi-pass membrane protein</topology>
    </subcellularLocation>
</comment>
<dbReference type="Pfam" id="PF00015">
    <property type="entry name" value="MCPsignal"/>
    <property type="match status" value="1"/>
</dbReference>
<dbReference type="EMBL" id="JDRY01000058">
    <property type="protein sequence ID" value="KGM98053.1"/>
    <property type="molecule type" value="Genomic_DNA"/>
</dbReference>
<dbReference type="GO" id="GO:0005886">
    <property type="term" value="C:plasma membrane"/>
    <property type="evidence" value="ECO:0007669"/>
    <property type="project" value="UniProtKB-SubCell"/>
</dbReference>
<evidence type="ECO:0000256" key="5">
    <source>
        <dbReference type="ARBA" id="ARBA00022989"/>
    </source>
</evidence>
<dbReference type="SUPFAM" id="SSF58104">
    <property type="entry name" value="Methyl-accepting chemotaxis protein (MCP) signaling domain"/>
    <property type="match status" value="1"/>
</dbReference>
<dbReference type="SMART" id="SM00283">
    <property type="entry name" value="MA"/>
    <property type="match status" value="1"/>
</dbReference>
<accession>A0A0A0IBZ1</accession>
<protein>
    <submittedName>
        <fullName evidence="13">Chemotaxis protein</fullName>
    </submittedName>
</protein>
<gene>
    <name evidence="13" type="ORF">Z955_11610</name>
</gene>
<keyword evidence="2" id="KW-1003">Cell membrane</keyword>
<evidence type="ECO:0000256" key="10">
    <source>
        <dbReference type="SAM" id="Phobius"/>
    </source>
</evidence>
<keyword evidence="7 9" id="KW-0807">Transducer</keyword>
<dbReference type="InterPro" id="IPR003660">
    <property type="entry name" value="HAMP_dom"/>
</dbReference>
<dbReference type="AlphaFoldDB" id="A0A0A0IBZ1"/>
<dbReference type="GO" id="GO:0006935">
    <property type="term" value="P:chemotaxis"/>
    <property type="evidence" value="ECO:0007669"/>
    <property type="project" value="UniProtKB-KW"/>
</dbReference>
<evidence type="ECO:0000256" key="7">
    <source>
        <dbReference type="ARBA" id="ARBA00023224"/>
    </source>
</evidence>
<dbReference type="GO" id="GO:0007165">
    <property type="term" value="P:signal transduction"/>
    <property type="evidence" value="ECO:0007669"/>
    <property type="project" value="UniProtKB-KW"/>
</dbReference>
<evidence type="ECO:0000256" key="8">
    <source>
        <dbReference type="ARBA" id="ARBA00029447"/>
    </source>
</evidence>
<evidence type="ECO:0000256" key="3">
    <source>
        <dbReference type="ARBA" id="ARBA00022500"/>
    </source>
</evidence>
<dbReference type="CDD" id="cd12912">
    <property type="entry name" value="PDC2_MCP_like"/>
    <property type="match status" value="1"/>
</dbReference>
<keyword evidence="3" id="KW-0145">Chemotaxis</keyword>
<dbReference type="PROSITE" id="PS50111">
    <property type="entry name" value="CHEMOTAXIS_TRANSDUC_2"/>
    <property type="match status" value="1"/>
</dbReference>
<organism evidence="13 14">
    <name type="scientific">Clostridium botulinum C/D str. DC5</name>
    <dbReference type="NCBI Taxonomy" id="1443128"/>
    <lineage>
        <taxon>Bacteria</taxon>
        <taxon>Bacillati</taxon>
        <taxon>Bacillota</taxon>
        <taxon>Clostridia</taxon>
        <taxon>Eubacteriales</taxon>
        <taxon>Clostridiaceae</taxon>
        <taxon>Clostridium</taxon>
    </lineage>
</organism>
<sequence length="698" mass="77307">MKIRFNFIKSIQGKLILSFITLCILLLLIVNFITYRCVSNESKKSFIDLTEKQIIQIDKDITNYVSTIKETCNLLSNDPDIENIGSKITSYINKTSSSGYTEMTPLSNDPLEARVYKTFENIVKNYSLVDAVTLAVSENGGFLKYPAIKRSNGYDPRNRKWYKQVISDPNKIHLSDVHITSTGNLIISALTSIKSSGVIKGVLSLDFNPKELSNIIENIKLGNSGYIILTDKNGNILANPKDKSSIFKNIKDLNINGLTGISNISKHEFKTTLPNGKNYLVYIHSSSNKDLGWNYISFIEETDVMSSANKIETINIIVLIISLIVVSLITYIISNTISKPIKSISNHLKLIGNGNLVAKLDEKYLNYNDETGHIARETFKMQSFLNKILLNVKNHSLDIQNNSGILYNSIKQISLSSEQVSSAVQDTSKGTCTQAENLSHIVTKFNGFSNEIKQVIKELSKIDNDTKNINLTANTSNTDLRNLTNSMKKISNNFGDLSMKINELNNSVKQITNIIILINNIAEKTNLLALNAAIEASRAGDSGKSFAVVAEEIRKLSEQSKISAKNINDILINISNDTSIIVSDSQNIKNEFENELSVVNESIAAFKTITTMVESVSQNLNSLNSSTTNIEKDRDLILSSIEEISGVSEEISASSEEISASSENVNESIIGILNISKKLNRITDSMMSDVNTVKIDDK</sequence>
<feature type="domain" description="HAMP" evidence="12">
    <location>
        <begin position="335"/>
        <end position="390"/>
    </location>
</feature>
<evidence type="ECO:0000313" key="13">
    <source>
        <dbReference type="EMBL" id="KGM98053.1"/>
    </source>
</evidence>
<dbReference type="InterPro" id="IPR004089">
    <property type="entry name" value="MCPsignal_dom"/>
</dbReference>
<evidence type="ECO:0000256" key="9">
    <source>
        <dbReference type="PROSITE-ProRule" id="PRU00284"/>
    </source>
</evidence>
<evidence type="ECO:0000313" key="14">
    <source>
        <dbReference type="Proteomes" id="UP000030014"/>
    </source>
</evidence>